<evidence type="ECO:0000313" key="1">
    <source>
        <dbReference type="EMBL" id="JAH96322.1"/>
    </source>
</evidence>
<accession>A0A0E9X0T2</accession>
<protein>
    <submittedName>
        <fullName evidence="1">Uncharacterized protein</fullName>
    </submittedName>
</protein>
<reference evidence="1" key="1">
    <citation type="submission" date="2014-11" db="EMBL/GenBank/DDBJ databases">
        <authorList>
            <person name="Amaro Gonzalez C."/>
        </authorList>
    </citation>
    <scope>NUCLEOTIDE SEQUENCE</scope>
</reference>
<dbReference type="AlphaFoldDB" id="A0A0E9X0T2"/>
<organism evidence="1">
    <name type="scientific">Anguilla anguilla</name>
    <name type="common">European freshwater eel</name>
    <name type="synonym">Muraena anguilla</name>
    <dbReference type="NCBI Taxonomy" id="7936"/>
    <lineage>
        <taxon>Eukaryota</taxon>
        <taxon>Metazoa</taxon>
        <taxon>Chordata</taxon>
        <taxon>Craniata</taxon>
        <taxon>Vertebrata</taxon>
        <taxon>Euteleostomi</taxon>
        <taxon>Actinopterygii</taxon>
        <taxon>Neopterygii</taxon>
        <taxon>Teleostei</taxon>
        <taxon>Anguilliformes</taxon>
        <taxon>Anguillidae</taxon>
        <taxon>Anguilla</taxon>
    </lineage>
</organism>
<dbReference type="EMBL" id="GBXM01012255">
    <property type="protein sequence ID" value="JAH96322.1"/>
    <property type="molecule type" value="Transcribed_RNA"/>
</dbReference>
<name>A0A0E9X0T2_ANGAN</name>
<proteinExistence type="predicted"/>
<reference evidence="1" key="2">
    <citation type="journal article" date="2015" name="Fish Shellfish Immunol.">
        <title>Early steps in the European eel (Anguilla anguilla)-Vibrio vulnificus interaction in the gills: Role of the RtxA13 toxin.</title>
        <authorList>
            <person name="Callol A."/>
            <person name="Pajuelo D."/>
            <person name="Ebbesson L."/>
            <person name="Teles M."/>
            <person name="MacKenzie S."/>
            <person name="Amaro C."/>
        </authorList>
    </citation>
    <scope>NUCLEOTIDE SEQUENCE</scope>
</reference>
<sequence>MHGVKQRGLLLKQVAQPFCTDGWKGEEETNAIFDKPCVKVQNCYIIGYRHLCAKKRTALVQ</sequence>